<dbReference type="InterPro" id="IPR011009">
    <property type="entry name" value="Kinase-like_dom_sf"/>
</dbReference>
<evidence type="ECO:0000256" key="3">
    <source>
        <dbReference type="ARBA" id="ARBA00012513"/>
    </source>
</evidence>
<dbReference type="EMBL" id="KI517384">
    <property type="protein sequence ID" value="ESQ53375.1"/>
    <property type="molecule type" value="Genomic_DNA"/>
</dbReference>
<comment type="catalytic activity">
    <reaction evidence="18">
        <text>L-threonyl-[protein] + ATP = O-phospho-L-threonyl-[protein] + ADP + H(+)</text>
        <dbReference type="Rhea" id="RHEA:46608"/>
        <dbReference type="Rhea" id="RHEA-COMP:11060"/>
        <dbReference type="Rhea" id="RHEA-COMP:11605"/>
        <dbReference type="ChEBI" id="CHEBI:15378"/>
        <dbReference type="ChEBI" id="CHEBI:30013"/>
        <dbReference type="ChEBI" id="CHEBI:30616"/>
        <dbReference type="ChEBI" id="CHEBI:61977"/>
        <dbReference type="ChEBI" id="CHEBI:456216"/>
        <dbReference type="EC" id="2.7.11.1"/>
    </reaction>
</comment>
<comment type="catalytic activity">
    <reaction evidence="19">
        <text>L-seryl-[protein] + ATP = O-phospho-L-seryl-[protein] + ADP + H(+)</text>
        <dbReference type="Rhea" id="RHEA:17989"/>
        <dbReference type="Rhea" id="RHEA-COMP:9863"/>
        <dbReference type="Rhea" id="RHEA-COMP:11604"/>
        <dbReference type="ChEBI" id="CHEBI:15378"/>
        <dbReference type="ChEBI" id="CHEBI:29999"/>
        <dbReference type="ChEBI" id="CHEBI:30616"/>
        <dbReference type="ChEBI" id="CHEBI:83421"/>
        <dbReference type="ChEBI" id="CHEBI:456216"/>
        <dbReference type="EC" id="2.7.11.1"/>
    </reaction>
</comment>
<evidence type="ECO:0000256" key="19">
    <source>
        <dbReference type="ARBA" id="ARBA00048679"/>
    </source>
</evidence>
<evidence type="ECO:0000256" key="4">
    <source>
        <dbReference type="ARBA" id="ARBA00022527"/>
    </source>
</evidence>
<dbReference type="SMART" id="SM00220">
    <property type="entry name" value="S_TKc"/>
    <property type="match status" value="1"/>
</dbReference>
<dbReference type="InterPro" id="IPR052422">
    <property type="entry name" value="Auxin_Ser/Thr_Kinase"/>
</dbReference>
<dbReference type="GO" id="GO:0005524">
    <property type="term" value="F:ATP binding"/>
    <property type="evidence" value="ECO:0007669"/>
    <property type="project" value="UniProtKB-UniRule"/>
</dbReference>
<dbReference type="GO" id="GO:0016020">
    <property type="term" value="C:membrane"/>
    <property type="evidence" value="ECO:0007669"/>
    <property type="project" value="UniProtKB-SubCell"/>
</dbReference>
<evidence type="ECO:0000256" key="11">
    <source>
        <dbReference type="ARBA" id="ARBA00022741"/>
    </source>
</evidence>
<sequence length="468" mass="53156">MRSLLFLVYWLCFVSVVKARLNRCSNRDKSALLSVIGDFSYPPVFAESFKGNDPCQDWYGVECLKGRVRAIAFIGMNLTGSISPRFADLTSLSVIDLSHNLLVAPFPRFIGIVVVGLLLIGGGCIAFYLFVRMRRSNRQSESNEGLPHTQESSELNEIVESDNKAIPMQILRDATDDFRDSNIVGRGGFGEVYKGKLLDGIEVAVKRMSQSFIRGKGIDEFRSEVTVLTRVHHRNLVVLHGYCLEGQERLLVYQYMRQGTLNRHLFDWRKEGLRPLDWSRRLLVALDVARGVEYLHTLARQNQSYIHRDLKPSNVLLGEDMRAKLTGRITTKVDVFSFGVILMNLITGQEAIDETRSEGETHIVIWFRKSFREKDSFANVIDETIEVEEETRKNIEDVAELAIHCCAKEPEQRPDMTNAVTVLGSLIQQWKPAIEIEEDEMGFKTSLGEMVKQWKHDMEASSSGTSLK</sequence>
<dbReference type="InterPro" id="IPR032675">
    <property type="entry name" value="LRR_dom_sf"/>
</dbReference>
<gene>
    <name evidence="25" type="ORF">EUTSA_v10027392mg</name>
</gene>
<dbReference type="PROSITE" id="PS50011">
    <property type="entry name" value="PROTEIN_KINASE_DOM"/>
    <property type="match status" value="1"/>
</dbReference>
<keyword evidence="8 22" id="KW-0812">Transmembrane</keyword>
<evidence type="ECO:0000256" key="9">
    <source>
        <dbReference type="ARBA" id="ARBA00022729"/>
    </source>
</evidence>
<dbReference type="PROSITE" id="PS00108">
    <property type="entry name" value="PROTEIN_KINASE_ST"/>
    <property type="match status" value="1"/>
</dbReference>
<evidence type="ECO:0000256" key="6">
    <source>
        <dbReference type="ARBA" id="ARBA00022614"/>
    </source>
</evidence>
<evidence type="ECO:0000256" key="1">
    <source>
        <dbReference type="ARBA" id="ARBA00004479"/>
    </source>
</evidence>
<evidence type="ECO:0000256" key="2">
    <source>
        <dbReference type="ARBA" id="ARBA00008684"/>
    </source>
</evidence>
<keyword evidence="6" id="KW-0433">Leucine-rich repeat</keyword>
<keyword evidence="12" id="KW-0418">Kinase</keyword>
<protein>
    <recommendedName>
        <fullName evidence="3">non-specific serine/threonine protein kinase</fullName>
        <ecNumber evidence="3">2.7.11.1</ecNumber>
    </recommendedName>
</protein>
<keyword evidence="16" id="KW-0675">Receptor</keyword>
<dbReference type="Pfam" id="PF08263">
    <property type="entry name" value="LRRNT_2"/>
    <property type="match status" value="1"/>
</dbReference>
<feature type="transmembrane region" description="Helical" evidence="22">
    <location>
        <begin position="109"/>
        <end position="131"/>
    </location>
</feature>
<dbReference type="Gramene" id="ESQ53375">
    <property type="protein sequence ID" value="ESQ53375"/>
    <property type="gene ID" value="EUTSA_v10027392mg"/>
</dbReference>
<keyword evidence="7" id="KW-0808">Transferase</keyword>
<dbReference type="PROSITE" id="PS00107">
    <property type="entry name" value="PROTEIN_KINASE_ATP"/>
    <property type="match status" value="1"/>
</dbReference>
<dbReference type="Gene3D" id="3.30.200.20">
    <property type="entry name" value="Phosphorylase Kinase, domain 1"/>
    <property type="match status" value="1"/>
</dbReference>
<evidence type="ECO:0000256" key="13">
    <source>
        <dbReference type="ARBA" id="ARBA00022840"/>
    </source>
</evidence>
<dbReference type="EC" id="2.7.11.1" evidence="3"/>
<evidence type="ECO:0000259" key="24">
    <source>
        <dbReference type="PROSITE" id="PS50011"/>
    </source>
</evidence>
<evidence type="ECO:0000256" key="17">
    <source>
        <dbReference type="ARBA" id="ARBA00023180"/>
    </source>
</evidence>
<organism evidence="25 26">
    <name type="scientific">Eutrema salsugineum</name>
    <name type="common">Saltwater cress</name>
    <name type="synonym">Sisymbrium salsugineum</name>
    <dbReference type="NCBI Taxonomy" id="72664"/>
    <lineage>
        <taxon>Eukaryota</taxon>
        <taxon>Viridiplantae</taxon>
        <taxon>Streptophyta</taxon>
        <taxon>Embryophyta</taxon>
        <taxon>Tracheophyta</taxon>
        <taxon>Spermatophyta</taxon>
        <taxon>Magnoliopsida</taxon>
        <taxon>eudicotyledons</taxon>
        <taxon>Gunneridae</taxon>
        <taxon>Pentapetalae</taxon>
        <taxon>rosids</taxon>
        <taxon>malvids</taxon>
        <taxon>Brassicales</taxon>
        <taxon>Brassicaceae</taxon>
        <taxon>Eutremeae</taxon>
        <taxon>Eutrema</taxon>
    </lineage>
</organism>
<feature type="domain" description="Protein kinase" evidence="24">
    <location>
        <begin position="178"/>
        <end position="468"/>
    </location>
</feature>
<dbReference type="InterPro" id="IPR013210">
    <property type="entry name" value="LRR_N_plant-typ"/>
</dbReference>
<dbReference type="KEGG" id="eus:EUTSA_v10027392mg"/>
<keyword evidence="5" id="KW-0597">Phosphoprotein</keyword>
<evidence type="ECO:0000256" key="5">
    <source>
        <dbReference type="ARBA" id="ARBA00022553"/>
    </source>
</evidence>
<feature type="binding site" evidence="20">
    <location>
        <position position="206"/>
    </location>
    <ligand>
        <name>ATP</name>
        <dbReference type="ChEBI" id="CHEBI:30616"/>
    </ligand>
</feature>
<dbReference type="AlphaFoldDB" id="V4LRZ2"/>
<dbReference type="Gene3D" id="3.80.10.10">
    <property type="entry name" value="Ribonuclease Inhibitor"/>
    <property type="match status" value="1"/>
</dbReference>
<dbReference type="SUPFAM" id="SSF56112">
    <property type="entry name" value="Protein kinase-like (PK-like)"/>
    <property type="match status" value="1"/>
</dbReference>
<evidence type="ECO:0000256" key="15">
    <source>
        <dbReference type="ARBA" id="ARBA00023136"/>
    </source>
</evidence>
<accession>V4LRZ2</accession>
<dbReference type="InterPro" id="IPR008271">
    <property type="entry name" value="Ser/Thr_kinase_AS"/>
</dbReference>
<evidence type="ECO:0000256" key="18">
    <source>
        <dbReference type="ARBA" id="ARBA00047899"/>
    </source>
</evidence>
<proteinExistence type="inferred from homology"/>
<evidence type="ECO:0000256" key="16">
    <source>
        <dbReference type="ARBA" id="ARBA00023170"/>
    </source>
</evidence>
<evidence type="ECO:0000256" key="12">
    <source>
        <dbReference type="ARBA" id="ARBA00022777"/>
    </source>
</evidence>
<evidence type="ECO:0000256" key="14">
    <source>
        <dbReference type="ARBA" id="ARBA00022989"/>
    </source>
</evidence>
<name>V4LRZ2_EUTSA</name>
<evidence type="ECO:0000313" key="26">
    <source>
        <dbReference type="Proteomes" id="UP000030689"/>
    </source>
</evidence>
<comment type="similarity">
    <text evidence="2">Belongs to the protein kinase superfamily. Ser/Thr protein kinase family.</text>
</comment>
<reference evidence="25 26" key="1">
    <citation type="journal article" date="2013" name="Front. Plant Sci.">
        <title>The Reference Genome of the Halophytic Plant Eutrema salsugineum.</title>
        <authorList>
            <person name="Yang R."/>
            <person name="Jarvis D.E."/>
            <person name="Chen H."/>
            <person name="Beilstein M.A."/>
            <person name="Grimwood J."/>
            <person name="Jenkins J."/>
            <person name="Shu S."/>
            <person name="Prochnik S."/>
            <person name="Xin M."/>
            <person name="Ma C."/>
            <person name="Schmutz J."/>
            <person name="Wing R.A."/>
            <person name="Mitchell-Olds T."/>
            <person name="Schumaker K.S."/>
            <person name="Wang X."/>
        </authorList>
    </citation>
    <scope>NUCLEOTIDE SEQUENCE [LARGE SCALE GENOMIC DNA]</scope>
</reference>
<dbReference type="GO" id="GO:0004674">
    <property type="term" value="F:protein serine/threonine kinase activity"/>
    <property type="evidence" value="ECO:0007669"/>
    <property type="project" value="UniProtKB-KW"/>
</dbReference>
<keyword evidence="11 20" id="KW-0547">Nucleotide-binding</keyword>
<evidence type="ECO:0000256" key="23">
    <source>
        <dbReference type="SAM" id="SignalP"/>
    </source>
</evidence>
<keyword evidence="26" id="KW-1185">Reference proteome</keyword>
<keyword evidence="10" id="KW-0677">Repeat</keyword>
<keyword evidence="17" id="KW-0325">Glycoprotein</keyword>
<dbReference type="PANTHER" id="PTHR47986:SF34">
    <property type="entry name" value="RECEPTOR-LIKE KINASE TMK2"/>
    <property type="match status" value="1"/>
</dbReference>
<comment type="subcellular location">
    <subcellularLocation>
        <location evidence="1">Membrane</location>
        <topology evidence="1">Single-pass type I membrane protein</topology>
    </subcellularLocation>
</comment>
<evidence type="ECO:0000256" key="8">
    <source>
        <dbReference type="ARBA" id="ARBA00022692"/>
    </source>
</evidence>
<dbReference type="eggNOG" id="ENOG502QPQ4">
    <property type="taxonomic scope" value="Eukaryota"/>
</dbReference>
<dbReference type="InterPro" id="IPR001245">
    <property type="entry name" value="Ser-Thr/Tyr_kinase_cat_dom"/>
</dbReference>
<dbReference type="FunFam" id="3.30.200.20:FF:000309">
    <property type="entry name" value="Leucine-rich repeat receptor protein kinase MSP1"/>
    <property type="match status" value="1"/>
</dbReference>
<dbReference type="InterPro" id="IPR000719">
    <property type="entry name" value="Prot_kinase_dom"/>
</dbReference>
<evidence type="ECO:0000256" key="21">
    <source>
        <dbReference type="RuleBase" id="RU000304"/>
    </source>
</evidence>
<dbReference type="Pfam" id="PF07714">
    <property type="entry name" value="PK_Tyr_Ser-Thr"/>
    <property type="match status" value="2"/>
</dbReference>
<feature type="signal peptide" evidence="23">
    <location>
        <begin position="1"/>
        <end position="19"/>
    </location>
</feature>
<keyword evidence="15 22" id="KW-0472">Membrane</keyword>
<evidence type="ECO:0000256" key="10">
    <source>
        <dbReference type="ARBA" id="ARBA00022737"/>
    </source>
</evidence>
<keyword evidence="9 23" id="KW-0732">Signal</keyword>
<feature type="chain" id="PRO_5004723899" description="non-specific serine/threonine protein kinase" evidence="23">
    <location>
        <begin position="20"/>
        <end position="468"/>
    </location>
</feature>
<dbReference type="Gene3D" id="1.10.510.10">
    <property type="entry name" value="Transferase(Phosphotransferase) domain 1"/>
    <property type="match status" value="2"/>
</dbReference>
<evidence type="ECO:0000256" key="22">
    <source>
        <dbReference type="SAM" id="Phobius"/>
    </source>
</evidence>
<dbReference type="FunFam" id="3.80.10.10:FF:000129">
    <property type="entry name" value="Leucine-rich repeat receptor-like kinase"/>
    <property type="match status" value="1"/>
</dbReference>
<keyword evidence="13 20" id="KW-0067">ATP-binding</keyword>
<dbReference type="PANTHER" id="PTHR47986">
    <property type="entry name" value="OSJNBA0070M12.3 PROTEIN"/>
    <property type="match status" value="1"/>
</dbReference>
<keyword evidence="4 21" id="KW-0723">Serine/threonine-protein kinase</keyword>
<evidence type="ECO:0000313" key="25">
    <source>
        <dbReference type="EMBL" id="ESQ53375.1"/>
    </source>
</evidence>
<evidence type="ECO:0000256" key="7">
    <source>
        <dbReference type="ARBA" id="ARBA00022679"/>
    </source>
</evidence>
<keyword evidence="14 22" id="KW-1133">Transmembrane helix</keyword>
<evidence type="ECO:0000256" key="20">
    <source>
        <dbReference type="PROSITE-ProRule" id="PRU10141"/>
    </source>
</evidence>
<dbReference type="SUPFAM" id="SSF52058">
    <property type="entry name" value="L domain-like"/>
    <property type="match status" value="1"/>
</dbReference>
<dbReference type="InterPro" id="IPR017441">
    <property type="entry name" value="Protein_kinase_ATP_BS"/>
</dbReference>
<dbReference type="Proteomes" id="UP000030689">
    <property type="component" value="Unassembled WGS sequence"/>
</dbReference>